<gene>
    <name evidence="1" type="ORF">REB14_03760</name>
</gene>
<accession>A0ABU1E1H6</accession>
<protein>
    <recommendedName>
        <fullName evidence="3">Twin-arginine translocation signal domain-containing protein</fullName>
    </recommendedName>
</protein>
<dbReference type="RefSeq" id="WP_007845923.1">
    <property type="nucleotide sequence ID" value="NZ_JAVIXS010000001.1"/>
</dbReference>
<comment type="caution">
    <text evidence="1">The sequence shown here is derived from an EMBL/GenBank/DDBJ whole genome shotgun (WGS) entry which is preliminary data.</text>
</comment>
<sequence length="56" mass="6102">MNRRDIIKTAGLAAVGSTLQTFNSILKANTIDHKLSEGISPFVQQFSDVEAPLKTK</sequence>
<keyword evidence="2" id="KW-1185">Reference proteome</keyword>
<evidence type="ECO:0008006" key="3">
    <source>
        <dbReference type="Google" id="ProtNLM"/>
    </source>
</evidence>
<evidence type="ECO:0000313" key="1">
    <source>
        <dbReference type="EMBL" id="MDR4951302.1"/>
    </source>
</evidence>
<dbReference type="EMBL" id="JAVIXS010000001">
    <property type="protein sequence ID" value="MDR4951302.1"/>
    <property type="molecule type" value="Genomic_DNA"/>
</dbReference>
<dbReference type="Proteomes" id="UP001260959">
    <property type="component" value="Unassembled WGS sequence"/>
</dbReference>
<reference evidence="1 2" key="1">
    <citation type="submission" date="2023-08" db="EMBL/GenBank/DDBJ databases">
        <authorList>
            <person name="Maltman C."/>
        </authorList>
    </citation>
    <scope>NUCLEOTIDE SEQUENCE [LARGE SCALE GENOMIC DNA]</scope>
    <source>
        <strain evidence="1 2">ES2</strain>
    </source>
</reference>
<name>A0ABU1E1H6_9FLAO</name>
<evidence type="ECO:0000313" key="2">
    <source>
        <dbReference type="Proteomes" id="UP001260959"/>
    </source>
</evidence>
<organism evidence="1 2">
    <name type="scientific">Chryseobacterium metallicongregator</name>
    <dbReference type="NCBI Taxonomy" id="3073042"/>
    <lineage>
        <taxon>Bacteria</taxon>
        <taxon>Pseudomonadati</taxon>
        <taxon>Bacteroidota</taxon>
        <taxon>Flavobacteriia</taxon>
        <taxon>Flavobacteriales</taxon>
        <taxon>Weeksellaceae</taxon>
        <taxon>Chryseobacterium group</taxon>
        <taxon>Chryseobacterium</taxon>
    </lineage>
</organism>
<proteinExistence type="predicted"/>